<comment type="cofactor">
    <cofactor evidence="1">
        <name>FAD</name>
        <dbReference type="ChEBI" id="CHEBI:57692"/>
    </cofactor>
</comment>
<dbReference type="PRINTS" id="PR00469">
    <property type="entry name" value="PNDRDTASEII"/>
</dbReference>
<evidence type="ECO:0000313" key="3">
    <source>
        <dbReference type="EMBL" id="OAP62018.1"/>
    </source>
</evidence>
<dbReference type="PANTHER" id="PTHR42877">
    <property type="entry name" value="L-ORNITHINE N(5)-MONOOXYGENASE-RELATED"/>
    <property type="match status" value="1"/>
</dbReference>
<dbReference type="OrthoDB" id="74360at2759"/>
<dbReference type="RefSeq" id="XP_018695385.1">
    <property type="nucleotide sequence ID" value="XM_018835735.1"/>
</dbReference>
<accession>A0A178ZQA8</accession>
<evidence type="ECO:0000256" key="1">
    <source>
        <dbReference type="ARBA" id="ARBA00001974"/>
    </source>
</evidence>
<dbReference type="GeneID" id="30008390"/>
<dbReference type="Proteomes" id="UP000078343">
    <property type="component" value="Unassembled WGS sequence"/>
</dbReference>
<keyword evidence="4" id="KW-1185">Reference proteome</keyword>
<protein>
    <recommendedName>
        <fullName evidence="5">FAD/NAD(P)-binding domain-containing protein</fullName>
    </recommendedName>
</protein>
<evidence type="ECO:0000256" key="2">
    <source>
        <dbReference type="ARBA" id="ARBA00010139"/>
    </source>
</evidence>
<comment type="caution">
    <text evidence="3">The sequence shown here is derived from an EMBL/GenBank/DDBJ whole genome shotgun (WGS) entry which is preliminary data.</text>
</comment>
<comment type="similarity">
    <text evidence="2">Belongs to the FAD-binding monooxygenase family.</text>
</comment>
<sequence>MGDPTADSNALNLAVDQKDDIEGRNLKPQSGIKEQYVVSQDHIHKKRPLRMICIGAGIAGIAAAYKYQRRLSDVSFSIYEKNHDVGGTWLENRYPGCACDIPAHGYTYSWEGNPEWSRFYVEAPEIHAYFKGCAVKWDCMKYIKLGHRVIRVEWSSTDSVWEVTVEVLATGAIIHDRCEVLLSATGVLNNWKWPAIDGLNNFKGKLLHSARWDDSYDFTDKTVAVIGAGSSAIQIVPNLTPKARKMINFIRSPTWITPEFSQSLATEGRDTKFAAEEIERFKTDKKYFLQYRKLVQNTGSSNFGTFYKGSPRQLEAVKNFSAMMKKRLKDDEALAAQFIPKFPVGCRRYTPGSGYLEALVADNSQVIMNEIDHIDSKGLVTKDGNHYAVDALICATGFDTSFRPAFPVIGLDGRNLAEYWGEEPLHYLSIAVPGFPNYFIIGGPNSPIANGSLISGLEVEIDYAYSCVEKMQTEDVASLEVKEEAMQDFIEHRNEAMKAFVWSGECRSWYKNGKLDGPVIGPWPGSSWHFNEALATPRFEDYNLRYVRRNRFAYLGYGRTRREELGESTAEHLTEEGIVGT</sequence>
<evidence type="ECO:0008006" key="5">
    <source>
        <dbReference type="Google" id="ProtNLM"/>
    </source>
</evidence>
<organism evidence="3 4">
    <name type="scientific">Fonsecaea erecta</name>
    <dbReference type="NCBI Taxonomy" id="1367422"/>
    <lineage>
        <taxon>Eukaryota</taxon>
        <taxon>Fungi</taxon>
        <taxon>Dikarya</taxon>
        <taxon>Ascomycota</taxon>
        <taxon>Pezizomycotina</taxon>
        <taxon>Eurotiomycetes</taxon>
        <taxon>Chaetothyriomycetidae</taxon>
        <taxon>Chaetothyriales</taxon>
        <taxon>Herpotrichiellaceae</taxon>
        <taxon>Fonsecaea</taxon>
    </lineage>
</organism>
<gene>
    <name evidence="3" type="ORF">AYL99_04221</name>
</gene>
<dbReference type="InterPro" id="IPR036188">
    <property type="entry name" value="FAD/NAD-bd_sf"/>
</dbReference>
<evidence type="ECO:0000313" key="4">
    <source>
        <dbReference type="Proteomes" id="UP000078343"/>
    </source>
</evidence>
<dbReference type="Gene3D" id="3.50.50.60">
    <property type="entry name" value="FAD/NAD(P)-binding domain"/>
    <property type="match status" value="2"/>
</dbReference>
<reference evidence="3 4" key="1">
    <citation type="submission" date="2016-04" db="EMBL/GenBank/DDBJ databases">
        <title>Draft genome of Fonsecaea erecta CBS 125763.</title>
        <authorList>
            <person name="Weiss V.A."/>
            <person name="Vicente V.A."/>
            <person name="Raittz R.T."/>
            <person name="Moreno L.F."/>
            <person name="De Souza E.M."/>
            <person name="Pedrosa F.O."/>
            <person name="Steffens M.B."/>
            <person name="Faoro H."/>
            <person name="Tadra-Sfeir M.Z."/>
            <person name="Najafzadeh M.J."/>
            <person name="Felipe M.S."/>
            <person name="Teixeira M."/>
            <person name="Sun J."/>
            <person name="Xi L."/>
            <person name="Gomes R."/>
            <person name="De Azevedo C.M."/>
            <person name="Salgado C.G."/>
            <person name="Da Silva M.B."/>
            <person name="Nascimento M.F."/>
            <person name="Queiroz-Telles F."/>
            <person name="Attili D.S."/>
            <person name="Gorbushina A."/>
        </authorList>
    </citation>
    <scope>NUCLEOTIDE SEQUENCE [LARGE SCALE GENOMIC DNA]</scope>
    <source>
        <strain evidence="3 4">CBS 125763</strain>
    </source>
</reference>
<dbReference type="InterPro" id="IPR051209">
    <property type="entry name" value="FAD-bind_Monooxygenase_sf"/>
</dbReference>
<dbReference type="Pfam" id="PF13450">
    <property type="entry name" value="NAD_binding_8"/>
    <property type="match status" value="1"/>
</dbReference>
<dbReference type="AlphaFoldDB" id="A0A178ZQA8"/>
<dbReference type="PANTHER" id="PTHR42877:SF8">
    <property type="entry name" value="MONOOXYGENASE"/>
    <property type="match status" value="1"/>
</dbReference>
<proteinExistence type="inferred from homology"/>
<dbReference type="EMBL" id="LVYI01000003">
    <property type="protein sequence ID" value="OAP62018.1"/>
    <property type="molecule type" value="Genomic_DNA"/>
</dbReference>
<name>A0A178ZQA8_9EURO</name>
<dbReference type="SUPFAM" id="SSF51905">
    <property type="entry name" value="FAD/NAD(P)-binding domain"/>
    <property type="match status" value="2"/>
</dbReference>